<gene>
    <name evidence="1" type="ORF">O6H91_15G089900</name>
</gene>
<protein>
    <submittedName>
        <fullName evidence="1">Uncharacterized protein</fullName>
    </submittedName>
</protein>
<dbReference type="Proteomes" id="UP001162992">
    <property type="component" value="Chromosome 15"/>
</dbReference>
<evidence type="ECO:0000313" key="2">
    <source>
        <dbReference type="Proteomes" id="UP001162992"/>
    </source>
</evidence>
<proteinExistence type="predicted"/>
<sequence>MGSSSSIHGTHCFSSSSLMCATTQQYYSTHNITFPHTSPPPSSCTKTSTSIIAHHHGHHHESEQPLQLCKSIQSLACSWHLSTAAWYPHYHSASVVSKGSFYCLASNASSSIHHGNAEDKPFNALEAGGMVRESLGGVRHVLCLSNGHGEDAIAAIVLKEVMELASDTKLKVEALPLVGVGSAYVHASIPTIGPSKNMPSGGFIYMDSQQLFNDLRAGLLGLTLDQWRTVAHWMDEHPDGFILAVGDIFPLALAWLASRKLRKKLNLARYFGYAFIGTAKSEYYIRGDDGKPLKSEWEGHLRGLLFPKSVYFPWERFIMADTYCRLIVPRDGLTCKILRRCLPAAAKDKVLDLGNPMMDGLEPTGVLTFLKKHLPAYVLTLLPGSRSPEVFANWNLLLEATNSVATIFPTVKKIFLAPVVPSLPTVPFIEAILEAGWHWSKEGKQTASQFSFLPSDCKLNTEMHENIKCSNIGSGMRIEREMPMFSFQKANTMIILLKGGFSDAISWADAGIAMAGTATEQAVGLGKPVFTLAGKGPQFTYEFAEAQARLLGKSVILCVDGVALASRMQEILSNEARLLEMSENGSKRMGHPGASKRIAEKIWSLLGFGCSFNL</sequence>
<dbReference type="EMBL" id="CM055106">
    <property type="protein sequence ID" value="KAJ7530336.1"/>
    <property type="molecule type" value="Genomic_DNA"/>
</dbReference>
<comment type="caution">
    <text evidence="1">The sequence shown here is derived from an EMBL/GenBank/DDBJ whole genome shotgun (WGS) entry which is preliminary data.</text>
</comment>
<accession>A0ACC2BKQ2</accession>
<organism evidence="1 2">
    <name type="scientific">Diphasiastrum complanatum</name>
    <name type="common">Issler's clubmoss</name>
    <name type="synonym">Lycopodium complanatum</name>
    <dbReference type="NCBI Taxonomy" id="34168"/>
    <lineage>
        <taxon>Eukaryota</taxon>
        <taxon>Viridiplantae</taxon>
        <taxon>Streptophyta</taxon>
        <taxon>Embryophyta</taxon>
        <taxon>Tracheophyta</taxon>
        <taxon>Lycopodiopsida</taxon>
        <taxon>Lycopodiales</taxon>
        <taxon>Lycopodiaceae</taxon>
        <taxon>Lycopodioideae</taxon>
        <taxon>Diphasiastrum</taxon>
    </lineage>
</organism>
<evidence type="ECO:0000313" key="1">
    <source>
        <dbReference type="EMBL" id="KAJ7530336.1"/>
    </source>
</evidence>
<reference evidence="2" key="1">
    <citation type="journal article" date="2024" name="Proc. Natl. Acad. Sci. U.S.A.">
        <title>Extraordinary preservation of gene collinearity over three hundred million years revealed in homosporous lycophytes.</title>
        <authorList>
            <person name="Li C."/>
            <person name="Wickell D."/>
            <person name="Kuo L.Y."/>
            <person name="Chen X."/>
            <person name="Nie B."/>
            <person name="Liao X."/>
            <person name="Peng D."/>
            <person name="Ji J."/>
            <person name="Jenkins J."/>
            <person name="Williams M."/>
            <person name="Shu S."/>
            <person name="Plott C."/>
            <person name="Barry K."/>
            <person name="Rajasekar S."/>
            <person name="Grimwood J."/>
            <person name="Han X."/>
            <person name="Sun S."/>
            <person name="Hou Z."/>
            <person name="He W."/>
            <person name="Dai G."/>
            <person name="Sun C."/>
            <person name="Schmutz J."/>
            <person name="Leebens-Mack J.H."/>
            <person name="Li F.W."/>
            <person name="Wang L."/>
        </authorList>
    </citation>
    <scope>NUCLEOTIDE SEQUENCE [LARGE SCALE GENOMIC DNA]</scope>
    <source>
        <strain evidence="2">cv. PW_Plant_1</strain>
    </source>
</reference>
<keyword evidence="2" id="KW-1185">Reference proteome</keyword>
<name>A0ACC2BKQ2_DIPCM</name>